<comment type="caution">
    <text evidence="4">The sequence shown here is derived from an EMBL/GenBank/DDBJ whole genome shotgun (WGS) entry which is preliminary data.</text>
</comment>
<dbReference type="InterPro" id="IPR016181">
    <property type="entry name" value="Acyl_CoA_acyltransferase"/>
</dbReference>
<dbReference type="Proteomes" id="UP000065504">
    <property type="component" value="Unassembled WGS sequence"/>
</dbReference>
<proteinExistence type="predicted"/>
<reference evidence="4 5" key="1">
    <citation type="submission" date="2015-11" db="EMBL/GenBank/DDBJ databases">
        <title>Expanding the genomic diversity of Burkholderia species for the development of highly accurate diagnostics.</title>
        <authorList>
            <person name="Sahl J."/>
            <person name="Keim P."/>
            <person name="Wagner D."/>
        </authorList>
    </citation>
    <scope>NUCLEOTIDE SEQUENCE [LARGE SCALE GENOMIC DNA]</scope>
    <source>
        <strain evidence="4 5">MSMB782WGS</strain>
    </source>
</reference>
<sequence>MSTPSNEVIERLHVTLPAPRAERVVVRRFDPAFDGYAPLTDMLHRAFARLGAMGLNCACVDQNEDVTRRRAEAGECFVAVSGGRVIGTMTLYAADPASACSLYRLDTVASVRQVAVDPGWQGRGVGAMLLSFAEQWAATRGYTLLALDTPQPASHLLAFYRSQGFEIVDVVRLAGKRYDSAILCKRPVEVRARRMSAAWRFGDATLLRTVAARAGMRIRRIAPPAARCGRMRVRPGARGASTAHAS</sequence>
<name>A0A108CI63_9BURK</name>
<dbReference type="RefSeq" id="WP_060234804.1">
    <property type="nucleotide sequence ID" value="NZ_LPLU01000085.1"/>
</dbReference>
<protein>
    <submittedName>
        <fullName evidence="4">GCN5 family acetyltransferase</fullName>
    </submittedName>
</protein>
<evidence type="ECO:0000256" key="1">
    <source>
        <dbReference type="ARBA" id="ARBA00022679"/>
    </source>
</evidence>
<dbReference type="PANTHER" id="PTHR43877">
    <property type="entry name" value="AMINOALKYLPHOSPHONATE N-ACETYLTRANSFERASE-RELATED-RELATED"/>
    <property type="match status" value="1"/>
</dbReference>
<evidence type="ECO:0000313" key="5">
    <source>
        <dbReference type="Proteomes" id="UP000065504"/>
    </source>
</evidence>
<evidence type="ECO:0000259" key="3">
    <source>
        <dbReference type="PROSITE" id="PS51186"/>
    </source>
</evidence>
<evidence type="ECO:0000256" key="2">
    <source>
        <dbReference type="ARBA" id="ARBA00023315"/>
    </source>
</evidence>
<dbReference type="GO" id="GO:0016747">
    <property type="term" value="F:acyltransferase activity, transferring groups other than amino-acyl groups"/>
    <property type="evidence" value="ECO:0007669"/>
    <property type="project" value="InterPro"/>
</dbReference>
<dbReference type="SUPFAM" id="SSF55729">
    <property type="entry name" value="Acyl-CoA N-acyltransferases (Nat)"/>
    <property type="match status" value="1"/>
</dbReference>
<accession>A0A108CI63</accession>
<dbReference type="Gene3D" id="3.40.630.30">
    <property type="match status" value="1"/>
</dbReference>
<dbReference type="InterPro" id="IPR050832">
    <property type="entry name" value="Bact_Acetyltransf"/>
</dbReference>
<evidence type="ECO:0000313" key="4">
    <source>
        <dbReference type="EMBL" id="KWK75134.1"/>
    </source>
</evidence>
<dbReference type="AlphaFoldDB" id="A0A108CI63"/>
<dbReference type="PROSITE" id="PS51186">
    <property type="entry name" value="GNAT"/>
    <property type="match status" value="1"/>
</dbReference>
<dbReference type="InterPro" id="IPR000182">
    <property type="entry name" value="GNAT_dom"/>
</dbReference>
<dbReference type="Pfam" id="PF00583">
    <property type="entry name" value="Acetyltransf_1"/>
    <property type="match status" value="1"/>
</dbReference>
<keyword evidence="1 4" id="KW-0808">Transferase</keyword>
<organism evidence="4 5">
    <name type="scientific">Burkholderia ubonensis</name>
    <dbReference type="NCBI Taxonomy" id="101571"/>
    <lineage>
        <taxon>Bacteria</taxon>
        <taxon>Pseudomonadati</taxon>
        <taxon>Pseudomonadota</taxon>
        <taxon>Betaproteobacteria</taxon>
        <taxon>Burkholderiales</taxon>
        <taxon>Burkholderiaceae</taxon>
        <taxon>Burkholderia</taxon>
        <taxon>Burkholderia cepacia complex</taxon>
    </lineage>
</organism>
<dbReference type="PANTHER" id="PTHR43877:SF2">
    <property type="entry name" value="AMINOALKYLPHOSPHONATE N-ACETYLTRANSFERASE-RELATED"/>
    <property type="match status" value="1"/>
</dbReference>
<gene>
    <name evidence="4" type="ORF">WM16_00550</name>
</gene>
<dbReference type="CDD" id="cd04301">
    <property type="entry name" value="NAT_SF"/>
    <property type="match status" value="1"/>
</dbReference>
<keyword evidence="2" id="KW-0012">Acyltransferase</keyword>
<feature type="domain" description="N-acetyltransferase" evidence="3">
    <location>
        <begin position="24"/>
        <end position="189"/>
    </location>
</feature>
<dbReference type="EMBL" id="LPLU01000085">
    <property type="protein sequence ID" value="KWK75134.1"/>
    <property type="molecule type" value="Genomic_DNA"/>
</dbReference>